<dbReference type="AlphaFoldDB" id="A0A066RYC4"/>
<evidence type="ECO:0000256" key="7">
    <source>
        <dbReference type="ARBA" id="ARBA00023014"/>
    </source>
</evidence>
<evidence type="ECO:0000256" key="8">
    <source>
        <dbReference type="ARBA" id="ARBA00034078"/>
    </source>
</evidence>
<evidence type="ECO:0000256" key="4">
    <source>
        <dbReference type="ARBA" id="ARBA00022723"/>
    </source>
</evidence>
<evidence type="ECO:0000256" key="5">
    <source>
        <dbReference type="ARBA" id="ARBA00022982"/>
    </source>
</evidence>
<keyword evidence="6" id="KW-0408">Iron</keyword>
<dbReference type="PANTHER" id="PTHR43112:SF3">
    <property type="entry name" value="FERREDOXIN-2, CHLOROPLASTIC"/>
    <property type="match status" value="1"/>
</dbReference>
<sequence>MTTYRIRLLPQDVDFDAGEDETLLSAARRAGFILPHRCLIGACASCLCRKLSGEVNYQLAPMLTEREQAAGWILPCQAKPRSDLVLTLE</sequence>
<evidence type="ECO:0000259" key="9">
    <source>
        <dbReference type="PROSITE" id="PS51085"/>
    </source>
</evidence>
<evidence type="ECO:0000313" key="11">
    <source>
        <dbReference type="Proteomes" id="UP000027192"/>
    </source>
</evidence>
<dbReference type="InterPro" id="IPR036010">
    <property type="entry name" value="2Fe-2S_ferredoxin-like_sf"/>
</dbReference>
<keyword evidence="2" id="KW-0813">Transport</keyword>
<dbReference type="GO" id="GO:0051537">
    <property type="term" value="F:2 iron, 2 sulfur cluster binding"/>
    <property type="evidence" value="ECO:0007669"/>
    <property type="project" value="UniProtKB-KW"/>
</dbReference>
<dbReference type="Gene3D" id="3.10.20.30">
    <property type="match status" value="1"/>
</dbReference>
<dbReference type="InterPro" id="IPR012675">
    <property type="entry name" value="Beta-grasp_dom_sf"/>
</dbReference>
<dbReference type="PROSITE" id="PS51085">
    <property type="entry name" value="2FE2S_FER_2"/>
    <property type="match status" value="1"/>
</dbReference>
<gene>
    <name evidence="10" type="ORF">EA58_06650</name>
</gene>
<dbReference type="PROSITE" id="PS00197">
    <property type="entry name" value="2FE2S_FER_1"/>
    <property type="match status" value="1"/>
</dbReference>
<evidence type="ECO:0000256" key="3">
    <source>
        <dbReference type="ARBA" id="ARBA00022714"/>
    </source>
</evidence>
<keyword evidence="4" id="KW-0479">Metal-binding</keyword>
<dbReference type="CDD" id="cd00207">
    <property type="entry name" value="fer2"/>
    <property type="match status" value="1"/>
</dbReference>
<proteinExistence type="inferred from homology"/>
<dbReference type="Pfam" id="PF00111">
    <property type="entry name" value="Fer2"/>
    <property type="match status" value="1"/>
</dbReference>
<comment type="cofactor">
    <cofactor evidence="8">
        <name>[2Fe-2S] cluster</name>
        <dbReference type="ChEBI" id="CHEBI:190135"/>
    </cofactor>
</comment>
<dbReference type="InterPro" id="IPR006058">
    <property type="entry name" value="2Fe2S_fd_BS"/>
</dbReference>
<comment type="caution">
    <text evidence="10">The sequence shown here is derived from an EMBL/GenBank/DDBJ whole genome shotgun (WGS) entry which is preliminary data.</text>
</comment>
<dbReference type="OrthoDB" id="9806195at2"/>
<evidence type="ECO:0000256" key="1">
    <source>
        <dbReference type="ARBA" id="ARBA00007874"/>
    </source>
</evidence>
<dbReference type="Proteomes" id="UP000027192">
    <property type="component" value="Unassembled WGS sequence"/>
</dbReference>
<keyword evidence="11" id="KW-1185">Reference proteome</keyword>
<dbReference type="STRING" id="1654360.EA58_06650"/>
<dbReference type="GO" id="GO:0046872">
    <property type="term" value="F:metal ion binding"/>
    <property type="evidence" value="ECO:0007669"/>
    <property type="project" value="UniProtKB-KW"/>
</dbReference>
<feature type="domain" description="2Fe-2S ferredoxin-type" evidence="9">
    <location>
        <begin position="4"/>
        <end position="89"/>
    </location>
</feature>
<reference evidence="10 11" key="1">
    <citation type="submission" date="2014-04" db="EMBL/GenBank/DDBJ databases">
        <title>Draft genome sequence of Photobacterium halotolerans S2753: a solonamide, ngercheumicin and holomycin producer.</title>
        <authorList>
            <person name="Machado H.R."/>
            <person name="Gram L."/>
        </authorList>
    </citation>
    <scope>NUCLEOTIDE SEQUENCE [LARGE SCALE GENOMIC DNA]</scope>
    <source>
        <strain evidence="10 11">S2753</strain>
    </source>
</reference>
<accession>A0A066RYC4</accession>
<dbReference type="PANTHER" id="PTHR43112">
    <property type="entry name" value="FERREDOXIN"/>
    <property type="match status" value="1"/>
</dbReference>
<organism evidence="10 11">
    <name type="scientific">Photobacterium galatheae</name>
    <dbReference type="NCBI Taxonomy" id="1654360"/>
    <lineage>
        <taxon>Bacteria</taxon>
        <taxon>Pseudomonadati</taxon>
        <taxon>Pseudomonadota</taxon>
        <taxon>Gammaproteobacteria</taxon>
        <taxon>Vibrionales</taxon>
        <taxon>Vibrionaceae</taxon>
        <taxon>Photobacterium</taxon>
    </lineage>
</organism>
<dbReference type="EMBL" id="JMIB01000009">
    <property type="protein sequence ID" value="KDM92393.1"/>
    <property type="molecule type" value="Genomic_DNA"/>
</dbReference>
<name>A0A066RYC4_9GAMM</name>
<dbReference type="SUPFAM" id="SSF54292">
    <property type="entry name" value="2Fe-2S ferredoxin-like"/>
    <property type="match status" value="1"/>
</dbReference>
<keyword evidence="7" id="KW-0411">Iron-sulfur</keyword>
<keyword evidence="3" id="KW-0001">2Fe-2S</keyword>
<dbReference type="InterPro" id="IPR001041">
    <property type="entry name" value="2Fe-2S_ferredoxin-type"/>
</dbReference>
<comment type="similarity">
    <text evidence="1">Belongs to the 2Fe2S plant-type ferredoxin family.</text>
</comment>
<dbReference type="RefSeq" id="WP_036750445.1">
    <property type="nucleotide sequence ID" value="NZ_JAGSGC010000015.1"/>
</dbReference>
<evidence type="ECO:0000313" key="10">
    <source>
        <dbReference type="EMBL" id="KDM92393.1"/>
    </source>
</evidence>
<keyword evidence="5" id="KW-0249">Electron transport</keyword>
<evidence type="ECO:0000256" key="6">
    <source>
        <dbReference type="ARBA" id="ARBA00023004"/>
    </source>
</evidence>
<evidence type="ECO:0000256" key="2">
    <source>
        <dbReference type="ARBA" id="ARBA00022448"/>
    </source>
</evidence>
<protein>
    <submittedName>
        <fullName evidence="10">Ferredoxin</fullName>
    </submittedName>
</protein>